<organism evidence="1 2">
    <name type="scientific">Romanomermis culicivorax</name>
    <name type="common">Nematode worm</name>
    <dbReference type="NCBI Taxonomy" id="13658"/>
    <lineage>
        <taxon>Eukaryota</taxon>
        <taxon>Metazoa</taxon>
        <taxon>Ecdysozoa</taxon>
        <taxon>Nematoda</taxon>
        <taxon>Enoplea</taxon>
        <taxon>Dorylaimia</taxon>
        <taxon>Mermithida</taxon>
        <taxon>Mermithoidea</taxon>
        <taxon>Mermithidae</taxon>
        <taxon>Romanomermis</taxon>
    </lineage>
</organism>
<dbReference type="AlphaFoldDB" id="A0A915HT43"/>
<evidence type="ECO:0000313" key="2">
    <source>
        <dbReference type="WBParaSite" id="nRc.2.0.1.t04924-RA"/>
    </source>
</evidence>
<dbReference type="WBParaSite" id="nRc.2.0.1.t04924-RA">
    <property type="protein sequence ID" value="nRc.2.0.1.t04924-RA"/>
    <property type="gene ID" value="nRc.2.0.1.g04924"/>
</dbReference>
<reference evidence="2" key="1">
    <citation type="submission" date="2022-11" db="UniProtKB">
        <authorList>
            <consortium name="WormBaseParasite"/>
        </authorList>
    </citation>
    <scope>IDENTIFICATION</scope>
</reference>
<keyword evidence="1" id="KW-1185">Reference proteome</keyword>
<accession>A0A915HT43</accession>
<dbReference type="Proteomes" id="UP000887565">
    <property type="component" value="Unplaced"/>
</dbReference>
<name>A0A915HT43_ROMCU</name>
<sequence length="102" mass="11521">MIFIITILPDPINLDSAACIVNLLDEKYFPVDERVTDAKNQKTLEKESETILPIKQNIAAEASSFENQLEESIEIQTIVALNKGDIVQLLANQKQIWPIKNK</sequence>
<protein>
    <submittedName>
        <fullName evidence="2">Uncharacterized protein</fullName>
    </submittedName>
</protein>
<proteinExistence type="predicted"/>
<evidence type="ECO:0000313" key="1">
    <source>
        <dbReference type="Proteomes" id="UP000887565"/>
    </source>
</evidence>